<keyword evidence="2" id="KW-0472">Membrane</keyword>
<keyword evidence="2" id="KW-1133">Transmembrane helix</keyword>
<sequence>MAPSRAAEAENKPGTPSPTESAFSAVSADGEVALRNAGKKSLAQELEDVMERNKNRNGDAQTVVENPVNDTVLTWIFSRSVEGFTSQITYAEAVELLKRAYEEPRNRDAPVQPELATATALVVTIICSLLVLAVVGGSVKGWR</sequence>
<evidence type="ECO:0000256" key="1">
    <source>
        <dbReference type="SAM" id="MobiDB-lite"/>
    </source>
</evidence>
<keyword evidence="4" id="KW-1185">Reference proteome</keyword>
<comment type="caution">
    <text evidence="3">The sequence shown here is derived from an EMBL/GenBank/DDBJ whole genome shotgun (WGS) entry which is preliminary data.</text>
</comment>
<protein>
    <submittedName>
        <fullName evidence="3">Uncharacterized protein</fullName>
    </submittedName>
</protein>
<accession>A0A8H4YH84</accession>
<organism evidence="3 4">
    <name type="scientific">Fusarium anthophilum</name>
    <dbReference type="NCBI Taxonomy" id="48485"/>
    <lineage>
        <taxon>Eukaryota</taxon>
        <taxon>Fungi</taxon>
        <taxon>Dikarya</taxon>
        <taxon>Ascomycota</taxon>
        <taxon>Pezizomycotina</taxon>
        <taxon>Sordariomycetes</taxon>
        <taxon>Hypocreomycetidae</taxon>
        <taxon>Hypocreales</taxon>
        <taxon>Nectriaceae</taxon>
        <taxon>Fusarium</taxon>
        <taxon>Fusarium fujikuroi species complex</taxon>
    </lineage>
</organism>
<dbReference type="Proteomes" id="UP000573603">
    <property type="component" value="Unassembled WGS sequence"/>
</dbReference>
<feature type="transmembrane region" description="Helical" evidence="2">
    <location>
        <begin position="115"/>
        <end position="139"/>
    </location>
</feature>
<proteinExistence type="predicted"/>
<evidence type="ECO:0000313" key="3">
    <source>
        <dbReference type="EMBL" id="KAF5228059.1"/>
    </source>
</evidence>
<keyword evidence="2" id="KW-0812">Transmembrane</keyword>
<evidence type="ECO:0000256" key="2">
    <source>
        <dbReference type="SAM" id="Phobius"/>
    </source>
</evidence>
<evidence type="ECO:0000313" key="4">
    <source>
        <dbReference type="Proteomes" id="UP000573603"/>
    </source>
</evidence>
<reference evidence="3 4" key="1">
    <citation type="journal article" date="2020" name="BMC Genomics">
        <title>Correction to: Identification and distribution of gene clusters required for synthesis of sphingolipid metabolism inhibitors in diverse species of the filamentous fungus Fusarium.</title>
        <authorList>
            <person name="Kim H.S."/>
            <person name="Lohmar J.M."/>
            <person name="Busman M."/>
            <person name="Brown D.W."/>
            <person name="Naumann T.A."/>
            <person name="Divon H.H."/>
            <person name="Lysoe E."/>
            <person name="Uhlig S."/>
            <person name="Proctor R.H."/>
        </authorList>
    </citation>
    <scope>NUCLEOTIDE SEQUENCE [LARGE SCALE GENOMIC DNA]</scope>
    <source>
        <strain evidence="3 4">NRRL 25214</strain>
    </source>
</reference>
<dbReference type="EMBL" id="JABEVY010000714">
    <property type="protein sequence ID" value="KAF5228059.1"/>
    <property type="molecule type" value="Genomic_DNA"/>
</dbReference>
<gene>
    <name evidence="3" type="ORF">FANTH_14620</name>
</gene>
<name>A0A8H4YH84_9HYPO</name>
<dbReference type="AlphaFoldDB" id="A0A8H4YH84"/>
<feature type="region of interest" description="Disordered" evidence="1">
    <location>
        <begin position="1"/>
        <end position="28"/>
    </location>
</feature>